<accession>A0A2S0WGM0</accession>
<sequence length="82" mass="8696">MSAKKTVLFLVLALVWVATPFMGDRVPQWAQVLYWVALVLASVTGVVLAVRSRSVLLGVVSLLTLFAWPIVLAVSLAAGGMG</sequence>
<name>A0A2S0WGM0_9CORY</name>
<dbReference type="Proteomes" id="UP000244754">
    <property type="component" value="Chromosome"/>
</dbReference>
<reference evidence="2" key="1">
    <citation type="submission" date="2018-01" db="EMBL/GenBank/DDBJ databases">
        <authorList>
            <person name="Li J."/>
        </authorList>
    </citation>
    <scope>NUCLEOTIDE SEQUENCE [LARGE SCALE GENOMIC DNA]</scope>
    <source>
        <strain evidence="2">2184</strain>
    </source>
</reference>
<proteinExistence type="predicted"/>
<evidence type="ECO:0000313" key="2">
    <source>
        <dbReference type="Proteomes" id="UP000244754"/>
    </source>
</evidence>
<dbReference type="EMBL" id="CP026948">
    <property type="protein sequence ID" value="AWB84938.1"/>
    <property type="molecule type" value="Genomic_DNA"/>
</dbReference>
<gene>
    <name evidence="1" type="ORF">C3E79_11040</name>
</gene>
<evidence type="ECO:0000313" key="1">
    <source>
        <dbReference type="EMBL" id="AWB84938.1"/>
    </source>
</evidence>
<dbReference type="RefSeq" id="WP_108404946.1">
    <property type="nucleotide sequence ID" value="NZ_CP026948.1"/>
</dbReference>
<dbReference type="KEGG" id="clia:C3E79_11040"/>
<protein>
    <submittedName>
        <fullName evidence="1">Uncharacterized protein</fullName>
    </submittedName>
</protein>
<organism evidence="1 2">
    <name type="scientific">Corynebacterium liangguodongii</name>
    <dbReference type="NCBI Taxonomy" id="2079535"/>
    <lineage>
        <taxon>Bacteria</taxon>
        <taxon>Bacillati</taxon>
        <taxon>Actinomycetota</taxon>
        <taxon>Actinomycetes</taxon>
        <taxon>Mycobacteriales</taxon>
        <taxon>Corynebacteriaceae</taxon>
        <taxon>Corynebacterium</taxon>
    </lineage>
</organism>
<dbReference type="AlphaFoldDB" id="A0A2S0WGM0"/>
<keyword evidence="2" id="KW-1185">Reference proteome</keyword>